<proteinExistence type="predicted"/>
<evidence type="ECO:0000259" key="3">
    <source>
        <dbReference type="Pfam" id="PF07992"/>
    </source>
</evidence>
<dbReference type="OrthoDB" id="202203at2759"/>
<evidence type="ECO:0000313" key="4">
    <source>
        <dbReference type="EMBL" id="TVU26791.1"/>
    </source>
</evidence>
<keyword evidence="5" id="KW-1185">Reference proteome</keyword>
<feature type="non-terminal residue" evidence="4">
    <location>
        <position position="1"/>
    </location>
</feature>
<gene>
    <name evidence="4" type="ORF">EJB05_29355</name>
</gene>
<comment type="caution">
    <text evidence="4">The sequence shown here is derived from an EMBL/GenBank/DDBJ whole genome shotgun (WGS) entry which is preliminary data.</text>
</comment>
<dbReference type="Proteomes" id="UP000324897">
    <property type="component" value="Chromosome 2"/>
</dbReference>
<feature type="compositionally biased region" description="Basic and acidic residues" evidence="2">
    <location>
        <begin position="8"/>
        <end position="27"/>
    </location>
</feature>
<dbReference type="GO" id="GO:0004174">
    <property type="term" value="F:electron-transferring-flavoprotein dehydrogenase activity"/>
    <property type="evidence" value="ECO:0007669"/>
    <property type="project" value="TreeGrafter"/>
</dbReference>
<evidence type="ECO:0000256" key="1">
    <source>
        <dbReference type="ARBA" id="ARBA00057036"/>
    </source>
</evidence>
<organism evidence="4 5">
    <name type="scientific">Eragrostis curvula</name>
    <name type="common">weeping love grass</name>
    <dbReference type="NCBI Taxonomy" id="38414"/>
    <lineage>
        <taxon>Eukaryota</taxon>
        <taxon>Viridiplantae</taxon>
        <taxon>Streptophyta</taxon>
        <taxon>Embryophyta</taxon>
        <taxon>Tracheophyta</taxon>
        <taxon>Spermatophyta</taxon>
        <taxon>Magnoliopsida</taxon>
        <taxon>Liliopsida</taxon>
        <taxon>Poales</taxon>
        <taxon>Poaceae</taxon>
        <taxon>PACMAD clade</taxon>
        <taxon>Chloridoideae</taxon>
        <taxon>Eragrostideae</taxon>
        <taxon>Eragrostidinae</taxon>
        <taxon>Eragrostis</taxon>
    </lineage>
</organism>
<evidence type="ECO:0000256" key="2">
    <source>
        <dbReference type="SAM" id="MobiDB-lite"/>
    </source>
</evidence>
<dbReference type="InterPro" id="IPR036188">
    <property type="entry name" value="FAD/NAD-bd_sf"/>
</dbReference>
<dbReference type="Gramene" id="TVU26791">
    <property type="protein sequence ID" value="TVU26791"/>
    <property type="gene ID" value="EJB05_29355"/>
</dbReference>
<dbReference type="PANTHER" id="PTHR43735">
    <property type="entry name" value="APOPTOSIS-INDUCING FACTOR 1"/>
    <property type="match status" value="1"/>
</dbReference>
<feature type="region of interest" description="Disordered" evidence="2">
    <location>
        <begin position="1"/>
        <end position="42"/>
    </location>
</feature>
<dbReference type="PANTHER" id="PTHR43735:SF8">
    <property type="entry name" value="OS11G0158200 PROTEIN"/>
    <property type="match status" value="1"/>
</dbReference>
<dbReference type="FunFam" id="3.50.50.100:FF:000006">
    <property type="entry name" value="apoptosis-inducing factor 2"/>
    <property type="match status" value="1"/>
</dbReference>
<comment type="function">
    <text evidence="1">Putative FAD-dependent oxidoreductase.</text>
</comment>
<protein>
    <recommendedName>
        <fullName evidence="3">FAD/NAD(P)-binding domain-containing protein</fullName>
    </recommendedName>
</protein>
<dbReference type="GO" id="GO:0050660">
    <property type="term" value="F:flavin adenine dinucleotide binding"/>
    <property type="evidence" value="ECO:0007669"/>
    <property type="project" value="TreeGrafter"/>
</dbReference>
<dbReference type="Gene3D" id="3.50.50.100">
    <property type="match status" value="1"/>
</dbReference>
<dbReference type="GO" id="GO:0005737">
    <property type="term" value="C:cytoplasm"/>
    <property type="evidence" value="ECO:0007669"/>
    <property type="project" value="TreeGrafter"/>
</dbReference>
<feature type="domain" description="FAD/NAD(P)-binding" evidence="3">
    <location>
        <begin position="98"/>
        <end position="374"/>
    </location>
</feature>
<accession>A0A5J9UU36</accession>
<dbReference type="Pfam" id="PF07992">
    <property type="entry name" value="Pyr_redox_2"/>
    <property type="match status" value="1"/>
</dbReference>
<dbReference type="SUPFAM" id="SSF51905">
    <property type="entry name" value="FAD/NAD(P)-binding domain"/>
    <property type="match status" value="1"/>
</dbReference>
<name>A0A5J9UU36_9POAL</name>
<dbReference type="PRINTS" id="PR00368">
    <property type="entry name" value="FADPNR"/>
</dbReference>
<dbReference type="EMBL" id="RWGY01000013">
    <property type="protein sequence ID" value="TVU26791.1"/>
    <property type="molecule type" value="Genomic_DNA"/>
</dbReference>
<reference evidence="4 5" key="1">
    <citation type="journal article" date="2019" name="Sci. Rep.">
        <title>A high-quality genome of Eragrostis curvula grass provides insights into Poaceae evolution and supports new strategies to enhance forage quality.</title>
        <authorList>
            <person name="Carballo J."/>
            <person name="Santos B.A.C.M."/>
            <person name="Zappacosta D."/>
            <person name="Garbus I."/>
            <person name="Selva J.P."/>
            <person name="Gallo C.A."/>
            <person name="Diaz A."/>
            <person name="Albertini E."/>
            <person name="Caccamo M."/>
            <person name="Echenique V."/>
        </authorList>
    </citation>
    <scope>NUCLEOTIDE SEQUENCE [LARGE SCALE GENOMIC DNA]</scope>
    <source>
        <strain evidence="5">cv. Victoria</strain>
        <tissue evidence="4">Leaf</tissue>
    </source>
</reference>
<dbReference type="InterPro" id="IPR023753">
    <property type="entry name" value="FAD/NAD-binding_dom"/>
</dbReference>
<dbReference type="AlphaFoldDB" id="A0A5J9UU36"/>
<evidence type="ECO:0000313" key="5">
    <source>
        <dbReference type="Proteomes" id="UP000324897"/>
    </source>
</evidence>
<sequence>MEGTNPNPRDHTVVLDAAHHPPSHDPKGQPSSPASAWEEASREERISLQGRRAEWCRLSLFSFGFALVAGMEVEKRHLCWRNWDSMEEPSMLRSTGDRVVIVGGGIAGALLAKTLQNHADVVLIDPKDYFEIPWANLRAKVDQFSVERAVIPHSDYLTHAWIVAASATGVDDSVVLTSIGRAVAYDFLVIATGRTCIRPAKRSERLEMFTQDKERIERAKTVMIVGGGPIGVELAAEIVITYPDKRVTIVHGGPRLLTSVMSPKASAKALEWLRYKKVTVLLDQTVDVAAAPPDAKEFTTSAGETVAADCHFLCTGRPLASAWLRESFLNEHVNGEGQLCVDEHLRVGGRKNVFAVGDVTDVPEAKQGHLAQRQAMVVSRNLKLMVKGAVKEEKLHRYKPGAKSGMTVMLGRYDALSELPFMSLLGSLPGAVKPRDLFISRTRRMMGLKSKPYNNMPRLNM</sequence>